<feature type="chain" id="PRO_5046185822" description="LppX_LprAFG lipoprotein" evidence="2">
    <location>
        <begin position="23"/>
        <end position="261"/>
    </location>
</feature>
<comment type="caution">
    <text evidence="3">The sequence shown here is derived from an EMBL/GenBank/DDBJ whole genome shotgun (WGS) entry which is preliminary data.</text>
</comment>
<organism evidence="3 4">
    <name type="scientific">Microbacterium gilvum</name>
    <dbReference type="NCBI Taxonomy" id="1336204"/>
    <lineage>
        <taxon>Bacteria</taxon>
        <taxon>Bacillati</taxon>
        <taxon>Actinomycetota</taxon>
        <taxon>Actinomycetes</taxon>
        <taxon>Micrococcales</taxon>
        <taxon>Microbacteriaceae</taxon>
        <taxon>Microbacterium</taxon>
    </lineage>
</organism>
<proteinExistence type="predicted"/>
<evidence type="ECO:0000256" key="1">
    <source>
        <dbReference type="SAM" id="MobiDB-lite"/>
    </source>
</evidence>
<accession>A0ABP9A3K1</accession>
<evidence type="ECO:0000256" key="2">
    <source>
        <dbReference type="SAM" id="SignalP"/>
    </source>
</evidence>
<gene>
    <name evidence="3" type="ORF">GCM10023351_17200</name>
</gene>
<keyword evidence="2" id="KW-0732">Signal</keyword>
<name>A0ABP9A3K1_9MICO</name>
<evidence type="ECO:0000313" key="3">
    <source>
        <dbReference type="EMBL" id="GAA4773366.1"/>
    </source>
</evidence>
<reference evidence="4" key="1">
    <citation type="journal article" date="2019" name="Int. J. Syst. Evol. Microbiol.">
        <title>The Global Catalogue of Microorganisms (GCM) 10K type strain sequencing project: providing services to taxonomists for standard genome sequencing and annotation.</title>
        <authorList>
            <consortium name="The Broad Institute Genomics Platform"/>
            <consortium name="The Broad Institute Genome Sequencing Center for Infectious Disease"/>
            <person name="Wu L."/>
            <person name="Ma J."/>
        </authorList>
    </citation>
    <scope>NUCLEOTIDE SEQUENCE [LARGE SCALE GENOMIC DNA]</scope>
    <source>
        <strain evidence="4">JCM 18537</strain>
    </source>
</reference>
<evidence type="ECO:0000313" key="4">
    <source>
        <dbReference type="Proteomes" id="UP001501645"/>
    </source>
</evidence>
<dbReference type="RefSeq" id="WP_345438086.1">
    <property type="nucleotide sequence ID" value="NZ_BAABKO010000002.1"/>
</dbReference>
<feature type="signal peptide" evidence="2">
    <location>
        <begin position="1"/>
        <end position="22"/>
    </location>
</feature>
<dbReference type="Proteomes" id="UP001501645">
    <property type="component" value="Unassembled WGS sequence"/>
</dbReference>
<keyword evidence="4" id="KW-1185">Reference proteome</keyword>
<sequence length="261" mass="26173">MRFVSAAAAVAAVALLAAGCSAQPEPAAESSPTASEPVATTPPSESTPSVPTAPAPTPTAESLATPQTCLDAGIAVGASVDGAALGACIADGLAAAGSGRMTLGGTLAQGAVDFAYSPAYAFHLAGAFDLWYVDGAFWVDQGAGPVAADPASPDEQERMAAQTAEYYRAFADPRAVADILAAGPEWLVDDEQTEDGGFRVTASEPFDWEGTRIAELAVELAPGLAPVGAELSLTVHGVDGTLTQTFEDLGEPVEITPPVAG</sequence>
<dbReference type="PROSITE" id="PS51257">
    <property type="entry name" value="PROKAR_LIPOPROTEIN"/>
    <property type="match status" value="1"/>
</dbReference>
<evidence type="ECO:0008006" key="5">
    <source>
        <dbReference type="Google" id="ProtNLM"/>
    </source>
</evidence>
<dbReference type="EMBL" id="BAABKO010000002">
    <property type="protein sequence ID" value="GAA4773366.1"/>
    <property type="molecule type" value="Genomic_DNA"/>
</dbReference>
<protein>
    <recommendedName>
        <fullName evidence="5">LppX_LprAFG lipoprotein</fullName>
    </recommendedName>
</protein>
<feature type="region of interest" description="Disordered" evidence="1">
    <location>
        <begin position="24"/>
        <end position="63"/>
    </location>
</feature>
<feature type="compositionally biased region" description="Low complexity" evidence="1">
    <location>
        <begin position="35"/>
        <end position="50"/>
    </location>
</feature>